<dbReference type="CDD" id="cd12797">
    <property type="entry name" value="M23_peptidase"/>
    <property type="match status" value="1"/>
</dbReference>
<protein>
    <submittedName>
        <fullName evidence="2">M23 family metallopeptidase</fullName>
    </submittedName>
</protein>
<name>A0ABW9ZTM5_9BACT</name>
<accession>A0ABW9ZTM5</accession>
<gene>
    <name evidence="2" type="ORF">GWC95_11205</name>
</gene>
<dbReference type="InterPro" id="IPR011055">
    <property type="entry name" value="Dup_hybrid_motif"/>
</dbReference>
<evidence type="ECO:0000259" key="1">
    <source>
        <dbReference type="Pfam" id="PF01551"/>
    </source>
</evidence>
<dbReference type="PANTHER" id="PTHR21666:SF268">
    <property type="entry name" value="PEPTIDASE M23 DOMAIN-CONTAINING PROTEIN"/>
    <property type="match status" value="1"/>
</dbReference>
<dbReference type="SUPFAM" id="SSF51261">
    <property type="entry name" value="Duplicated hybrid motif"/>
    <property type="match status" value="1"/>
</dbReference>
<evidence type="ECO:0000313" key="3">
    <source>
        <dbReference type="Proteomes" id="UP000753802"/>
    </source>
</evidence>
<keyword evidence="3" id="KW-1185">Reference proteome</keyword>
<dbReference type="EMBL" id="JAACJS010000015">
    <property type="protein sequence ID" value="NCI50493.1"/>
    <property type="molecule type" value="Genomic_DNA"/>
</dbReference>
<feature type="domain" description="M23ase beta-sheet core" evidence="1">
    <location>
        <begin position="61"/>
        <end position="149"/>
    </location>
</feature>
<dbReference type="Gene3D" id="2.70.70.10">
    <property type="entry name" value="Glucose Permease (Domain IIA)"/>
    <property type="match status" value="1"/>
</dbReference>
<dbReference type="Proteomes" id="UP000753802">
    <property type="component" value="Unassembled WGS sequence"/>
</dbReference>
<dbReference type="InterPro" id="IPR016047">
    <property type="entry name" value="M23ase_b-sheet_dom"/>
</dbReference>
<reference evidence="2 3" key="1">
    <citation type="submission" date="2020-01" db="EMBL/GenBank/DDBJ databases">
        <title>Genome analysis.</title>
        <authorList>
            <person name="Wu S."/>
            <person name="Wang G."/>
        </authorList>
    </citation>
    <scope>NUCLEOTIDE SEQUENCE [LARGE SCALE GENOMIC DNA]</scope>
    <source>
        <strain evidence="2 3">SYL130</strain>
    </source>
</reference>
<dbReference type="InterPro" id="IPR050570">
    <property type="entry name" value="Cell_wall_metabolism_enzyme"/>
</dbReference>
<dbReference type="PANTHER" id="PTHR21666">
    <property type="entry name" value="PEPTIDASE-RELATED"/>
    <property type="match status" value="1"/>
</dbReference>
<comment type="caution">
    <text evidence="2">The sequence shown here is derived from an EMBL/GenBank/DDBJ whole genome shotgun (WGS) entry which is preliminary data.</text>
</comment>
<organism evidence="2 3">
    <name type="scientific">Sediminibacterium roseum</name>
    <dbReference type="NCBI Taxonomy" id="1978412"/>
    <lineage>
        <taxon>Bacteria</taxon>
        <taxon>Pseudomonadati</taxon>
        <taxon>Bacteroidota</taxon>
        <taxon>Chitinophagia</taxon>
        <taxon>Chitinophagales</taxon>
        <taxon>Chitinophagaceae</taxon>
        <taxon>Sediminibacterium</taxon>
    </lineage>
</organism>
<proteinExistence type="predicted"/>
<evidence type="ECO:0000313" key="2">
    <source>
        <dbReference type="EMBL" id="NCI50493.1"/>
    </source>
</evidence>
<sequence length="187" mass="21404">MILKTRIRIRKLILAGLLITFFFILGYCLPQSHKLLVPVKSVLFRIDPQSFWYYPWGESLVHKGVDVFVEKGTNVISPVYGIVLKTGTGSISGNYIYVLGPKWRIYYFAHLDTVYVRPFLTTRTGTVIGKVGNTGNAAGKPPHLHFSIFTVFPYVNRWDSRAIDGWKKIFYLDPLEYLDIGKDKLGR</sequence>
<dbReference type="Pfam" id="PF01551">
    <property type="entry name" value="Peptidase_M23"/>
    <property type="match status" value="1"/>
</dbReference>